<dbReference type="InterPro" id="IPR046492">
    <property type="entry name" value="DUF6585"/>
</dbReference>
<dbReference type="Pfam" id="PF20226">
    <property type="entry name" value="DUF6585"/>
    <property type="match status" value="1"/>
</dbReference>
<protein>
    <submittedName>
        <fullName evidence="2">Uncharacterized protein</fullName>
    </submittedName>
</protein>
<proteinExistence type="predicted"/>
<evidence type="ECO:0000256" key="1">
    <source>
        <dbReference type="SAM" id="Phobius"/>
    </source>
</evidence>
<organism evidence="2 3">
    <name type="scientific">Kouleothrix aurantiaca</name>
    <dbReference type="NCBI Taxonomy" id="186479"/>
    <lineage>
        <taxon>Bacteria</taxon>
        <taxon>Bacillati</taxon>
        <taxon>Chloroflexota</taxon>
        <taxon>Chloroflexia</taxon>
        <taxon>Chloroflexales</taxon>
        <taxon>Roseiflexineae</taxon>
        <taxon>Roseiflexaceae</taxon>
        <taxon>Kouleothrix</taxon>
    </lineage>
</organism>
<keyword evidence="3" id="KW-1185">Reference proteome</keyword>
<name>A0A0P9DH66_9CHLR</name>
<feature type="transmembrane region" description="Helical" evidence="1">
    <location>
        <begin position="6"/>
        <end position="22"/>
    </location>
</feature>
<dbReference type="EMBL" id="LJCR01000012">
    <property type="protein sequence ID" value="KPV54839.1"/>
    <property type="molecule type" value="Genomic_DNA"/>
</dbReference>
<evidence type="ECO:0000313" key="2">
    <source>
        <dbReference type="EMBL" id="KPV54839.1"/>
    </source>
</evidence>
<gene>
    <name evidence="2" type="ORF">SE17_01275</name>
</gene>
<comment type="caution">
    <text evidence="2">The sequence shown here is derived from an EMBL/GenBank/DDBJ whole genome shotgun (WGS) entry which is preliminary data.</text>
</comment>
<dbReference type="AlphaFoldDB" id="A0A0P9DH66"/>
<keyword evidence="1" id="KW-0812">Transmembrane</keyword>
<keyword evidence="1" id="KW-0472">Membrane</keyword>
<dbReference type="Proteomes" id="UP000050509">
    <property type="component" value="Unassembled WGS sequence"/>
</dbReference>
<accession>A0A0P9DH66</accession>
<evidence type="ECO:0000313" key="3">
    <source>
        <dbReference type="Proteomes" id="UP000050509"/>
    </source>
</evidence>
<reference evidence="2 3" key="1">
    <citation type="submission" date="2015-09" db="EMBL/GenBank/DDBJ databases">
        <title>Draft genome sequence of Kouleothrix aurantiaca JCM 19913.</title>
        <authorList>
            <person name="Hemp J."/>
        </authorList>
    </citation>
    <scope>NUCLEOTIDE SEQUENCE [LARGE SCALE GENOMIC DNA]</scope>
    <source>
        <strain evidence="2 3">COM-B</strain>
    </source>
</reference>
<sequence>MLGIVGMIVLPFGLFIGAFGLLHRKKRAIVSKDGFFYTDGNLAVNWSWEEIDAVTFTSVSTRTSKTNRYVVQHQNGQQMSIDDQLHEYSELGALVQEYVAHYRTPSIAARFHNAQVISFGDYAVDQETLWHNEHRLLWSEVDHVRLKFGQLYVYRRGQKVPWDIIPVFHLPNMRIFLRIVQGVVGVQEAPPQQSASKEL</sequence>
<keyword evidence="1" id="KW-1133">Transmembrane helix</keyword>